<evidence type="ECO:0000256" key="1">
    <source>
        <dbReference type="SAM" id="Phobius"/>
    </source>
</evidence>
<feature type="transmembrane region" description="Helical" evidence="1">
    <location>
        <begin position="168"/>
        <end position="186"/>
    </location>
</feature>
<accession>S3IXW7</accession>
<comment type="caution">
    <text evidence="3">The sequence shown here is derived from an EMBL/GenBank/DDBJ whole genome shotgun (WGS) entry which is preliminary data.</text>
</comment>
<keyword evidence="1" id="KW-0472">Membrane</keyword>
<evidence type="ECO:0000313" key="4">
    <source>
        <dbReference type="Proteomes" id="UP000014585"/>
    </source>
</evidence>
<feature type="transmembrane region" description="Helical" evidence="1">
    <location>
        <begin position="42"/>
        <end position="59"/>
    </location>
</feature>
<dbReference type="Pfam" id="PF02517">
    <property type="entry name" value="Rce1-like"/>
    <property type="match status" value="1"/>
</dbReference>
<feature type="transmembrane region" description="Helical" evidence="1">
    <location>
        <begin position="109"/>
        <end position="129"/>
    </location>
</feature>
<evidence type="ECO:0000259" key="2">
    <source>
        <dbReference type="Pfam" id="PF02517"/>
    </source>
</evidence>
<sequence>MDMWILLAVALLLLQFNKKASIGLLLITLVWAAVGGVIDGRAVIALAVIAALALAYLKAGHHKVARYSLELVLVVSAIGLTMHLIPGFHNPKVLDSVNAGPLSVPFSMYYNFDKALVPFVLLVVMKSLFVSEPESRPAKPWWGLLVASIPALLLLAVALGGLKIEPHAAQWLLPFLFANIFFVSLAEEALFRGYLQQRLSGFMHPVLALVISAAIFGALHFAGGPLLIVFAALAGLIYGLAWMWSGRLWVAVAFHVGLNAAHLLFFTYPMLRHIPH</sequence>
<feature type="transmembrane region" description="Helical" evidence="1">
    <location>
        <begin position="71"/>
        <end position="89"/>
    </location>
</feature>
<dbReference type="HOGENOM" id="CLU_055401_1_1_6"/>
<dbReference type="Proteomes" id="UP000014585">
    <property type="component" value="Unassembled WGS sequence"/>
</dbReference>
<reference evidence="3 4" key="1">
    <citation type="submission" date="2013-04" db="EMBL/GenBank/DDBJ databases">
        <authorList>
            <person name="Weinstock G."/>
            <person name="Sodergren E."/>
            <person name="Lobos E.A."/>
            <person name="Fulton L."/>
            <person name="Fulton R."/>
            <person name="Courtney L."/>
            <person name="Fronick C."/>
            <person name="O'Laughlin M."/>
            <person name="Godfrey J."/>
            <person name="Wilson R.M."/>
            <person name="Miner T."/>
            <person name="Farmer C."/>
            <person name="Delehaunty K."/>
            <person name="Cordes M."/>
            <person name="Minx P."/>
            <person name="Tomlinson C."/>
            <person name="Chen J."/>
            <person name="Wollam A."/>
            <person name="Pepin K.H."/>
            <person name="Palsikar V.B."/>
            <person name="Zhang X."/>
            <person name="Suruliraj S."/>
            <person name="Perna N.T."/>
            <person name="Plunkett G."/>
            <person name="Warren W."/>
            <person name="Mitreva M."/>
            <person name="Mardis E.R."/>
            <person name="Wilson R.K."/>
        </authorList>
    </citation>
    <scope>NUCLEOTIDE SEQUENCE [LARGE SCALE GENOMIC DNA]</scope>
    <source>
        <strain evidence="3 4">DSM 4568</strain>
    </source>
</reference>
<name>S3IXW7_9ENTR</name>
<dbReference type="GO" id="GO:0006508">
    <property type="term" value="P:proteolysis"/>
    <property type="evidence" value="ECO:0007669"/>
    <property type="project" value="UniProtKB-KW"/>
</dbReference>
<dbReference type="EMBL" id="ATDT01000010">
    <property type="protein sequence ID" value="EPF17780.1"/>
    <property type="molecule type" value="Genomic_DNA"/>
</dbReference>
<dbReference type="STRING" id="566551.HMPREF0201_01761"/>
<feature type="transmembrane region" description="Helical" evidence="1">
    <location>
        <begin position="141"/>
        <end position="162"/>
    </location>
</feature>
<proteinExistence type="predicted"/>
<feature type="domain" description="CAAX prenyl protease 2/Lysostaphin resistance protein A-like" evidence="2">
    <location>
        <begin position="170"/>
        <end position="260"/>
    </location>
</feature>
<dbReference type="AlphaFoldDB" id="S3IXW7"/>
<gene>
    <name evidence="3" type="ORF">HMPREF0201_01761</name>
</gene>
<keyword evidence="1" id="KW-1133">Transmembrane helix</keyword>
<organism evidence="3 4">
    <name type="scientific">Cedecea davisae DSM 4568</name>
    <dbReference type="NCBI Taxonomy" id="566551"/>
    <lineage>
        <taxon>Bacteria</taxon>
        <taxon>Pseudomonadati</taxon>
        <taxon>Pseudomonadota</taxon>
        <taxon>Gammaproteobacteria</taxon>
        <taxon>Enterobacterales</taxon>
        <taxon>Enterobacteriaceae</taxon>
        <taxon>Cedecea</taxon>
    </lineage>
</organism>
<dbReference type="GO" id="GO:0080120">
    <property type="term" value="P:CAAX-box protein maturation"/>
    <property type="evidence" value="ECO:0007669"/>
    <property type="project" value="UniProtKB-ARBA"/>
</dbReference>
<dbReference type="PATRIC" id="fig|566551.4.peg.1626"/>
<protein>
    <submittedName>
        <fullName evidence="3">CAAX amino terminal protease family protein</fullName>
    </submittedName>
</protein>
<evidence type="ECO:0000313" key="3">
    <source>
        <dbReference type="EMBL" id="EPF17780.1"/>
    </source>
</evidence>
<keyword evidence="3" id="KW-0645">Protease</keyword>
<feature type="transmembrane region" description="Helical" evidence="1">
    <location>
        <begin position="206"/>
        <end position="236"/>
    </location>
</feature>
<keyword evidence="1" id="KW-0812">Transmembrane</keyword>
<dbReference type="InterPro" id="IPR003675">
    <property type="entry name" value="Rce1/LyrA-like_dom"/>
</dbReference>
<keyword evidence="3" id="KW-0378">Hydrolase</keyword>
<dbReference type="GO" id="GO:0004175">
    <property type="term" value="F:endopeptidase activity"/>
    <property type="evidence" value="ECO:0007669"/>
    <property type="project" value="UniProtKB-ARBA"/>
</dbReference>
<feature type="transmembrane region" description="Helical" evidence="1">
    <location>
        <begin position="248"/>
        <end position="271"/>
    </location>
</feature>